<evidence type="ECO:0000256" key="1">
    <source>
        <dbReference type="SAM" id="MobiDB-lite"/>
    </source>
</evidence>
<protein>
    <submittedName>
        <fullName evidence="2">Uncharacterized protein</fullName>
    </submittedName>
</protein>
<evidence type="ECO:0000313" key="3">
    <source>
        <dbReference type="Proteomes" id="UP000037035"/>
    </source>
</evidence>
<dbReference type="AlphaFoldDB" id="A0A0L6V1C3"/>
<dbReference type="OrthoDB" id="2505862at2759"/>
<comment type="caution">
    <text evidence="2">The sequence shown here is derived from an EMBL/GenBank/DDBJ whole genome shotgun (WGS) entry which is preliminary data.</text>
</comment>
<proteinExistence type="predicted"/>
<feature type="non-terminal residue" evidence="2">
    <location>
        <position position="68"/>
    </location>
</feature>
<dbReference type="VEuPathDB" id="FungiDB:VP01_3099g2"/>
<accession>A0A0L6V1C3</accession>
<sequence>MSTIRGALTTSIAIVSVGFLFGQYLQPDTRASSIPPLPISQADDQEDGSFSESDLARLSLAELNRHLL</sequence>
<gene>
    <name evidence="2" type="ORF">VP01_3099g2</name>
</gene>
<dbReference type="EMBL" id="LAVV01008056">
    <property type="protein sequence ID" value="KNZ53930.1"/>
    <property type="molecule type" value="Genomic_DNA"/>
</dbReference>
<keyword evidence="3" id="KW-1185">Reference proteome</keyword>
<name>A0A0L6V1C3_9BASI</name>
<dbReference type="Proteomes" id="UP000037035">
    <property type="component" value="Unassembled WGS sequence"/>
</dbReference>
<evidence type="ECO:0000313" key="2">
    <source>
        <dbReference type="EMBL" id="KNZ53930.1"/>
    </source>
</evidence>
<feature type="region of interest" description="Disordered" evidence="1">
    <location>
        <begin position="30"/>
        <end position="51"/>
    </location>
</feature>
<organism evidence="2 3">
    <name type="scientific">Puccinia sorghi</name>
    <dbReference type="NCBI Taxonomy" id="27349"/>
    <lineage>
        <taxon>Eukaryota</taxon>
        <taxon>Fungi</taxon>
        <taxon>Dikarya</taxon>
        <taxon>Basidiomycota</taxon>
        <taxon>Pucciniomycotina</taxon>
        <taxon>Pucciniomycetes</taxon>
        <taxon>Pucciniales</taxon>
        <taxon>Pucciniaceae</taxon>
        <taxon>Puccinia</taxon>
    </lineage>
</organism>
<reference evidence="2 3" key="1">
    <citation type="submission" date="2015-08" db="EMBL/GenBank/DDBJ databases">
        <title>Next Generation Sequencing and Analysis of the Genome of Puccinia sorghi L Schw, the Causal Agent of Maize Common Rust.</title>
        <authorList>
            <person name="Rochi L."/>
            <person name="Burguener G."/>
            <person name="Darino M."/>
            <person name="Turjanski A."/>
            <person name="Kreff E."/>
            <person name="Dieguez M.J."/>
            <person name="Sacco F."/>
        </authorList>
    </citation>
    <scope>NUCLEOTIDE SEQUENCE [LARGE SCALE GENOMIC DNA]</scope>
    <source>
        <strain evidence="2 3">RO10H11247</strain>
    </source>
</reference>